<dbReference type="Proteomes" id="UP001158066">
    <property type="component" value="Unassembled WGS sequence"/>
</dbReference>
<name>A0AA45WUR4_9CLOT</name>
<proteinExistence type="predicted"/>
<feature type="transmembrane region" description="Helical" evidence="1">
    <location>
        <begin position="17"/>
        <end position="38"/>
    </location>
</feature>
<comment type="caution">
    <text evidence="2">The sequence shown here is derived from an EMBL/GenBank/DDBJ whole genome shotgun (WGS) entry which is preliminary data.</text>
</comment>
<evidence type="ECO:0000313" key="3">
    <source>
        <dbReference type="Proteomes" id="UP001158066"/>
    </source>
</evidence>
<gene>
    <name evidence="2" type="ORF">SAMN06296020_103286</name>
</gene>
<protein>
    <recommendedName>
        <fullName evidence="4">Type 4 fimbrial biogenesis protein PilX N-terminal domain-containing protein</fullName>
    </recommendedName>
</protein>
<accession>A0AA45WUR4</accession>
<keyword evidence="1" id="KW-0472">Membrane</keyword>
<reference evidence="2" key="1">
    <citation type="submission" date="2017-05" db="EMBL/GenBank/DDBJ databases">
        <authorList>
            <person name="Varghese N."/>
            <person name="Submissions S."/>
        </authorList>
    </citation>
    <scope>NUCLEOTIDE SEQUENCE</scope>
    <source>
        <strain evidence="2">Su22</strain>
    </source>
</reference>
<evidence type="ECO:0000256" key="1">
    <source>
        <dbReference type="SAM" id="Phobius"/>
    </source>
</evidence>
<dbReference type="EMBL" id="FXUF01000003">
    <property type="protein sequence ID" value="SMP48834.1"/>
    <property type="molecule type" value="Genomic_DNA"/>
</dbReference>
<keyword evidence="3" id="KW-1185">Reference proteome</keyword>
<evidence type="ECO:0000313" key="2">
    <source>
        <dbReference type="EMBL" id="SMP48834.1"/>
    </source>
</evidence>
<dbReference type="AlphaFoldDB" id="A0AA45WUR4"/>
<organism evidence="2 3">
    <name type="scientific">Anoxynatronum buryatiense</name>
    <dbReference type="NCBI Taxonomy" id="489973"/>
    <lineage>
        <taxon>Bacteria</taxon>
        <taxon>Bacillati</taxon>
        <taxon>Bacillota</taxon>
        <taxon>Clostridia</taxon>
        <taxon>Eubacteriales</taxon>
        <taxon>Clostridiaceae</taxon>
        <taxon>Anoxynatronum</taxon>
    </lineage>
</organism>
<keyword evidence="1" id="KW-0812">Transmembrane</keyword>
<sequence length="387" mass="42896">MEGGRNLKQNRSNKGFSLIWVMIVMLVLSILGVALLSVSMAETRHTMRSEHQIQVDYIARSGVEAGYQKLLGISPRTSVPELVSAANSLGTTSLQNVPLGNGTYSISYIHDADHSALITIRAEGKHHSTALSSIVTLLVPTNVIFNTTPWTEPPNGWWRASNLWDDVNPDVDGTLDMTGSAVAFSGSPTKSPQNGKKISVFRANVILFRGTNNSGVTFQQQKNTNDVTFDAEIIIFEGTVRLRDDNKKVTFDLSNHMLNGSVIPWTYVGQAGFEDESRYNHFINGSYEDYDEYQFEEAVADGVKFGLVYFEGNVIKDGTGTIINSGYYYYAQNTNINKSSVVVRDAYEPGVELIRVRTDDPIKQGLADRQSIRTYRAGSEKMIYSTE</sequence>
<keyword evidence="1" id="KW-1133">Transmembrane helix</keyword>
<evidence type="ECO:0008006" key="4">
    <source>
        <dbReference type="Google" id="ProtNLM"/>
    </source>
</evidence>